<name>A0AAW0LXL4_QUESU</name>
<protein>
    <submittedName>
        <fullName evidence="6">B3 domain-containing transcription factor vrn1</fullName>
    </submittedName>
</protein>
<dbReference type="Proteomes" id="UP000237347">
    <property type="component" value="Unassembled WGS sequence"/>
</dbReference>
<comment type="subcellular location">
    <subcellularLocation>
        <location evidence="1">Nucleus</location>
    </subcellularLocation>
</comment>
<dbReference type="CDD" id="cd10017">
    <property type="entry name" value="B3_DNA"/>
    <property type="match status" value="1"/>
</dbReference>
<keyword evidence="7" id="KW-1185">Reference proteome</keyword>
<dbReference type="EMBL" id="PKMF04000041">
    <property type="protein sequence ID" value="KAK7855931.1"/>
    <property type="molecule type" value="Genomic_DNA"/>
</dbReference>
<dbReference type="InterPro" id="IPR050655">
    <property type="entry name" value="Plant_B3_domain"/>
</dbReference>
<dbReference type="SUPFAM" id="SSF101936">
    <property type="entry name" value="DNA-binding pseudobarrel domain"/>
    <property type="match status" value="1"/>
</dbReference>
<evidence type="ECO:0000313" key="6">
    <source>
        <dbReference type="EMBL" id="KAK7855931.1"/>
    </source>
</evidence>
<sequence length="167" mass="19601">MHKLFKDALCIHVSVDGYFWSRFNSAELSTVTTLIASYGDIWQVGLKKVDNNIWFCNGCQDFVEYHSIFYVFRYEGNSNFHVLIFDETATKIQYPPRKKCKLEDHQVEIIDLDEDDTIISSSMYRPTKHEHVQRKRERAIQAAEKFKPKNLSVMGISRPHNMVSLYT</sequence>
<keyword evidence="4" id="KW-0804">Transcription</keyword>
<proteinExistence type="predicted"/>
<evidence type="ECO:0000256" key="3">
    <source>
        <dbReference type="ARBA" id="ARBA00023125"/>
    </source>
</evidence>
<dbReference type="GO" id="GO:0003677">
    <property type="term" value="F:DNA binding"/>
    <property type="evidence" value="ECO:0007669"/>
    <property type="project" value="UniProtKB-KW"/>
</dbReference>
<evidence type="ECO:0000256" key="4">
    <source>
        <dbReference type="ARBA" id="ARBA00023163"/>
    </source>
</evidence>
<gene>
    <name evidence="6" type="primary">VRN1_48</name>
    <name evidence="6" type="ORF">CFP56_025977</name>
</gene>
<keyword evidence="5" id="KW-0539">Nucleus</keyword>
<comment type="caution">
    <text evidence="6">The sequence shown here is derived from an EMBL/GenBank/DDBJ whole genome shotgun (WGS) entry which is preliminary data.</text>
</comment>
<evidence type="ECO:0000256" key="2">
    <source>
        <dbReference type="ARBA" id="ARBA00023015"/>
    </source>
</evidence>
<dbReference type="GO" id="GO:0005634">
    <property type="term" value="C:nucleus"/>
    <property type="evidence" value="ECO:0007669"/>
    <property type="project" value="UniProtKB-SubCell"/>
</dbReference>
<dbReference type="InterPro" id="IPR015300">
    <property type="entry name" value="DNA-bd_pseudobarrel_sf"/>
</dbReference>
<evidence type="ECO:0000256" key="5">
    <source>
        <dbReference type="ARBA" id="ARBA00023242"/>
    </source>
</evidence>
<dbReference type="PANTHER" id="PTHR31920:SF147">
    <property type="entry name" value="TF-B3 DOMAIN-CONTAINING PROTEIN"/>
    <property type="match status" value="1"/>
</dbReference>
<evidence type="ECO:0000256" key="1">
    <source>
        <dbReference type="ARBA" id="ARBA00004123"/>
    </source>
</evidence>
<dbReference type="Gene3D" id="2.40.330.10">
    <property type="entry name" value="DNA-binding pseudobarrel domain"/>
    <property type="match status" value="1"/>
</dbReference>
<keyword evidence="3" id="KW-0238">DNA-binding</keyword>
<dbReference type="AlphaFoldDB" id="A0AAW0LXL4"/>
<evidence type="ECO:0000313" key="7">
    <source>
        <dbReference type="Proteomes" id="UP000237347"/>
    </source>
</evidence>
<accession>A0AAW0LXL4</accession>
<reference evidence="6 7" key="1">
    <citation type="journal article" date="2018" name="Sci. Data">
        <title>The draft genome sequence of cork oak.</title>
        <authorList>
            <person name="Ramos A.M."/>
            <person name="Usie A."/>
            <person name="Barbosa P."/>
            <person name="Barros P.M."/>
            <person name="Capote T."/>
            <person name="Chaves I."/>
            <person name="Simoes F."/>
            <person name="Abreu I."/>
            <person name="Carrasquinho I."/>
            <person name="Faro C."/>
            <person name="Guimaraes J.B."/>
            <person name="Mendonca D."/>
            <person name="Nobrega F."/>
            <person name="Rodrigues L."/>
            <person name="Saibo N.J.M."/>
            <person name="Varela M.C."/>
            <person name="Egas C."/>
            <person name="Matos J."/>
            <person name="Miguel C.M."/>
            <person name="Oliveira M.M."/>
            <person name="Ricardo C.P."/>
            <person name="Goncalves S."/>
        </authorList>
    </citation>
    <scope>NUCLEOTIDE SEQUENCE [LARGE SCALE GENOMIC DNA]</scope>
    <source>
        <strain evidence="7">cv. HL8</strain>
    </source>
</reference>
<dbReference type="InterPro" id="IPR003340">
    <property type="entry name" value="B3_DNA-bd"/>
</dbReference>
<dbReference type="PANTHER" id="PTHR31920">
    <property type="entry name" value="B3 DOMAIN-CONTAINING"/>
    <property type="match status" value="1"/>
</dbReference>
<organism evidence="6 7">
    <name type="scientific">Quercus suber</name>
    <name type="common">Cork oak</name>
    <dbReference type="NCBI Taxonomy" id="58331"/>
    <lineage>
        <taxon>Eukaryota</taxon>
        <taxon>Viridiplantae</taxon>
        <taxon>Streptophyta</taxon>
        <taxon>Embryophyta</taxon>
        <taxon>Tracheophyta</taxon>
        <taxon>Spermatophyta</taxon>
        <taxon>Magnoliopsida</taxon>
        <taxon>eudicotyledons</taxon>
        <taxon>Gunneridae</taxon>
        <taxon>Pentapetalae</taxon>
        <taxon>rosids</taxon>
        <taxon>fabids</taxon>
        <taxon>Fagales</taxon>
        <taxon>Fagaceae</taxon>
        <taxon>Quercus</taxon>
    </lineage>
</organism>
<keyword evidence="2" id="KW-0805">Transcription regulation</keyword>